<name>A0A1G8Q3H5_9ACTN</name>
<sequence>MTGAQLKSILAYSNPQGWILTPSSSLRYTLEGGAVTELTLNGVPVADDQVIKIAANSVLMSGYGGFPQWKGTTIVYRGGLDDRATLASYLMNNSPVSAPLGDRVTIR</sequence>
<dbReference type="Proteomes" id="UP000199202">
    <property type="component" value="Unassembled WGS sequence"/>
</dbReference>
<dbReference type="EMBL" id="FNDJ01000008">
    <property type="protein sequence ID" value="SDI98630.1"/>
    <property type="molecule type" value="Genomic_DNA"/>
</dbReference>
<dbReference type="SUPFAM" id="SSF55816">
    <property type="entry name" value="5'-nucleotidase (syn. UDP-sugar hydrolase), C-terminal domain"/>
    <property type="match status" value="1"/>
</dbReference>
<dbReference type="GO" id="GO:0009166">
    <property type="term" value="P:nucleotide catabolic process"/>
    <property type="evidence" value="ECO:0007669"/>
    <property type="project" value="InterPro"/>
</dbReference>
<gene>
    <name evidence="1" type="ORF">SAMN05421869_108104</name>
</gene>
<organism evidence="1 2">
    <name type="scientific">Nonomuraea jiangxiensis</name>
    <dbReference type="NCBI Taxonomy" id="633440"/>
    <lineage>
        <taxon>Bacteria</taxon>
        <taxon>Bacillati</taxon>
        <taxon>Actinomycetota</taxon>
        <taxon>Actinomycetes</taxon>
        <taxon>Streptosporangiales</taxon>
        <taxon>Streptosporangiaceae</taxon>
        <taxon>Nonomuraea</taxon>
    </lineage>
</organism>
<dbReference type="InterPro" id="IPR036907">
    <property type="entry name" value="5'-Nucleotdase_C_sf"/>
</dbReference>
<dbReference type="AlphaFoldDB" id="A0A1G8Q3H5"/>
<dbReference type="Gene3D" id="3.90.780.10">
    <property type="entry name" value="5'-Nucleotidase, C-terminal domain"/>
    <property type="match status" value="1"/>
</dbReference>
<dbReference type="STRING" id="633440.SAMN05421869_108104"/>
<evidence type="ECO:0000313" key="1">
    <source>
        <dbReference type="EMBL" id="SDI98630.1"/>
    </source>
</evidence>
<reference evidence="1 2" key="1">
    <citation type="submission" date="2016-10" db="EMBL/GenBank/DDBJ databases">
        <authorList>
            <person name="de Groot N.N."/>
        </authorList>
    </citation>
    <scope>NUCLEOTIDE SEQUENCE [LARGE SCALE GENOMIC DNA]</scope>
    <source>
        <strain evidence="1 2">CGMCC 4.6533</strain>
    </source>
</reference>
<accession>A0A1G8Q3H5</accession>
<dbReference type="GO" id="GO:0016787">
    <property type="term" value="F:hydrolase activity"/>
    <property type="evidence" value="ECO:0007669"/>
    <property type="project" value="InterPro"/>
</dbReference>
<proteinExistence type="predicted"/>
<evidence type="ECO:0000313" key="2">
    <source>
        <dbReference type="Proteomes" id="UP000199202"/>
    </source>
</evidence>
<keyword evidence="2" id="KW-1185">Reference proteome</keyword>
<protein>
    <submittedName>
        <fullName evidence="1">5'-nucleotidase, C-terminal domain</fullName>
    </submittedName>
</protein>